<dbReference type="Gene3D" id="2.60.40.3770">
    <property type="match status" value="1"/>
</dbReference>
<sequence>MLNDAKRLTCHTERDALSMNCRFSPTLYQIIPGKEITNYQCENTVPLAKQVMLNNPDFMLPQIQEHNDTNLFITQQEDEVLVKPSEAVTQLKLTIVGLHLTTTADINTVKIHEINLLGCYSCEADAQLTLNCQTDFGTAMVHVSCPSDIRFPIPCNTTARDGSP</sequence>
<dbReference type="AlphaFoldDB" id="A0A914ED05"/>
<dbReference type="WBParaSite" id="ACRNAN_scaffold692.g11580.t1">
    <property type="protein sequence ID" value="ACRNAN_scaffold692.g11580.t1"/>
    <property type="gene ID" value="ACRNAN_scaffold692.g11580"/>
</dbReference>
<keyword evidence="1" id="KW-1185">Reference proteome</keyword>
<evidence type="ECO:0000313" key="1">
    <source>
        <dbReference type="Proteomes" id="UP000887540"/>
    </source>
</evidence>
<name>A0A914ED05_9BILA</name>
<organism evidence="1 2">
    <name type="scientific">Acrobeloides nanus</name>
    <dbReference type="NCBI Taxonomy" id="290746"/>
    <lineage>
        <taxon>Eukaryota</taxon>
        <taxon>Metazoa</taxon>
        <taxon>Ecdysozoa</taxon>
        <taxon>Nematoda</taxon>
        <taxon>Chromadorea</taxon>
        <taxon>Rhabditida</taxon>
        <taxon>Tylenchina</taxon>
        <taxon>Cephalobomorpha</taxon>
        <taxon>Cephaloboidea</taxon>
        <taxon>Cephalobidae</taxon>
        <taxon>Acrobeloides</taxon>
    </lineage>
</organism>
<reference evidence="2" key="1">
    <citation type="submission" date="2022-11" db="UniProtKB">
        <authorList>
            <consortium name="WormBaseParasite"/>
        </authorList>
    </citation>
    <scope>IDENTIFICATION</scope>
</reference>
<evidence type="ECO:0000313" key="2">
    <source>
        <dbReference type="WBParaSite" id="ACRNAN_scaffold692.g11580.t1"/>
    </source>
</evidence>
<accession>A0A914ED05</accession>
<proteinExistence type="predicted"/>
<dbReference type="Proteomes" id="UP000887540">
    <property type="component" value="Unplaced"/>
</dbReference>
<protein>
    <submittedName>
        <fullName evidence="2">Phlebovirus glycoprotein G2 fusion domain-containing protein</fullName>
    </submittedName>
</protein>